<evidence type="ECO:0000256" key="2">
    <source>
        <dbReference type="PROSITE-ProRule" id="PRU00335"/>
    </source>
</evidence>
<dbReference type="InterPro" id="IPR050109">
    <property type="entry name" value="HTH-type_TetR-like_transc_reg"/>
</dbReference>
<dbReference type="Pfam" id="PF00440">
    <property type="entry name" value="TetR_N"/>
    <property type="match status" value="1"/>
</dbReference>
<name>A0ABP9QQR0_9PSEU</name>
<gene>
    <name evidence="4" type="ORF">GCM10023321_56210</name>
</gene>
<dbReference type="InterPro" id="IPR041583">
    <property type="entry name" value="TetR_C_31"/>
</dbReference>
<evidence type="ECO:0000259" key="3">
    <source>
        <dbReference type="PROSITE" id="PS50977"/>
    </source>
</evidence>
<dbReference type="Pfam" id="PF17940">
    <property type="entry name" value="TetR_C_31"/>
    <property type="match status" value="1"/>
</dbReference>
<evidence type="ECO:0000313" key="5">
    <source>
        <dbReference type="Proteomes" id="UP001428817"/>
    </source>
</evidence>
<organism evidence="4 5">
    <name type="scientific">Pseudonocardia eucalypti</name>
    <dbReference type="NCBI Taxonomy" id="648755"/>
    <lineage>
        <taxon>Bacteria</taxon>
        <taxon>Bacillati</taxon>
        <taxon>Actinomycetota</taxon>
        <taxon>Actinomycetes</taxon>
        <taxon>Pseudonocardiales</taxon>
        <taxon>Pseudonocardiaceae</taxon>
        <taxon>Pseudonocardia</taxon>
    </lineage>
</organism>
<dbReference type="Proteomes" id="UP001428817">
    <property type="component" value="Unassembled WGS sequence"/>
</dbReference>
<dbReference type="SUPFAM" id="SSF46689">
    <property type="entry name" value="Homeodomain-like"/>
    <property type="match status" value="1"/>
</dbReference>
<dbReference type="PROSITE" id="PS50977">
    <property type="entry name" value="HTH_TETR_2"/>
    <property type="match status" value="1"/>
</dbReference>
<dbReference type="InterPro" id="IPR009057">
    <property type="entry name" value="Homeodomain-like_sf"/>
</dbReference>
<dbReference type="EMBL" id="BAABJP010000031">
    <property type="protein sequence ID" value="GAA5165770.1"/>
    <property type="molecule type" value="Genomic_DNA"/>
</dbReference>
<sequence length="199" mass="21980">MPHVPARERRRQIVEAAIVVMREAGLEGASIRRIAKQAGAPLASVHYTFEDKEALFAAVYRHWVDLMTEQLSGQVPEGRGLEACVRGLMTGFLDWVVGDRTLGIAQFELMLWAARTPSASGFAASIYQGYRDVCRLALARATGEDLDPTQLDPLIELLVAALDGVVIRFLVDRDEQTARRTVDRFITLALGRTEEAMPG</sequence>
<evidence type="ECO:0000313" key="4">
    <source>
        <dbReference type="EMBL" id="GAA5165770.1"/>
    </source>
</evidence>
<dbReference type="InterPro" id="IPR036271">
    <property type="entry name" value="Tet_transcr_reg_TetR-rel_C_sf"/>
</dbReference>
<dbReference type="RefSeq" id="WP_185064959.1">
    <property type="nucleotide sequence ID" value="NZ_BAABJP010000031.1"/>
</dbReference>
<dbReference type="PRINTS" id="PR00455">
    <property type="entry name" value="HTHTETR"/>
</dbReference>
<dbReference type="SUPFAM" id="SSF48498">
    <property type="entry name" value="Tetracyclin repressor-like, C-terminal domain"/>
    <property type="match status" value="1"/>
</dbReference>
<accession>A0ABP9QQR0</accession>
<dbReference type="InterPro" id="IPR001647">
    <property type="entry name" value="HTH_TetR"/>
</dbReference>
<reference evidence="5" key="1">
    <citation type="journal article" date="2019" name="Int. J. Syst. Evol. Microbiol.">
        <title>The Global Catalogue of Microorganisms (GCM) 10K type strain sequencing project: providing services to taxonomists for standard genome sequencing and annotation.</title>
        <authorList>
            <consortium name="The Broad Institute Genomics Platform"/>
            <consortium name="The Broad Institute Genome Sequencing Center for Infectious Disease"/>
            <person name="Wu L."/>
            <person name="Ma J."/>
        </authorList>
    </citation>
    <scope>NUCLEOTIDE SEQUENCE [LARGE SCALE GENOMIC DNA]</scope>
    <source>
        <strain evidence="5">JCM 18303</strain>
    </source>
</reference>
<comment type="caution">
    <text evidence="4">The sequence shown here is derived from an EMBL/GenBank/DDBJ whole genome shotgun (WGS) entry which is preliminary data.</text>
</comment>
<dbReference type="PANTHER" id="PTHR30055:SF231">
    <property type="entry name" value="TRANSCRIPTIONAL REGULATORY PROTEIN (PROBABLY DEOR-FAMILY)-RELATED"/>
    <property type="match status" value="1"/>
</dbReference>
<keyword evidence="1 2" id="KW-0238">DNA-binding</keyword>
<feature type="DNA-binding region" description="H-T-H motif" evidence="2">
    <location>
        <begin position="30"/>
        <end position="49"/>
    </location>
</feature>
<proteinExistence type="predicted"/>
<protein>
    <recommendedName>
        <fullName evidence="3">HTH tetR-type domain-containing protein</fullName>
    </recommendedName>
</protein>
<dbReference type="PANTHER" id="PTHR30055">
    <property type="entry name" value="HTH-TYPE TRANSCRIPTIONAL REGULATOR RUTR"/>
    <property type="match status" value="1"/>
</dbReference>
<dbReference type="Gene3D" id="1.10.357.10">
    <property type="entry name" value="Tetracycline Repressor, domain 2"/>
    <property type="match status" value="1"/>
</dbReference>
<keyword evidence="5" id="KW-1185">Reference proteome</keyword>
<feature type="domain" description="HTH tetR-type" evidence="3">
    <location>
        <begin position="7"/>
        <end position="67"/>
    </location>
</feature>
<evidence type="ECO:0000256" key="1">
    <source>
        <dbReference type="ARBA" id="ARBA00023125"/>
    </source>
</evidence>